<evidence type="ECO:0000256" key="10">
    <source>
        <dbReference type="SAM" id="MobiDB-lite"/>
    </source>
</evidence>
<evidence type="ECO:0000256" key="6">
    <source>
        <dbReference type="ARBA" id="ARBA00022741"/>
    </source>
</evidence>
<keyword evidence="3" id="KW-0813">Transport</keyword>
<dbReference type="PANTHER" id="PTHR24223:SF443">
    <property type="entry name" value="MULTIDRUG-RESISTANCE LIKE PROTEIN 1, ISOFORM I"/>
    <property type="match status" value="1"/>
</dbReference>
<dbReference type="InterPro" id="IPR011527">
    <property type="entry name" value="ABC1_TM_dom"/>
</dbReference>
<feature type="compositionally biased region" description="Low complexity" evidence="10">
    <location>
        <begin position="394"/>
        <end position="413"/>
    </location>
</feature>
<evidence type="ECO:0000259" key="12">
    <source>
        <dbReference type="PROSITE" id="PS50893"/>
    </source>
</evidence>
<keyword evidence="8 11" id="KW-1133">Transmembrane helix</keyword>
<dbReference type="GO" id="GO:0005524">
    <property type="term" value="F:ATP binding"/>
    <property type="evidence" value="ECO:0007669"/>
    <property type="project" value="UniProtKB-KW"/>
</dbReference>
<feature type="compositionally biased region" description="Basic and acidic residues" evidence="10">
    <location>
        <begin position="1538"/>
        <end position="1547"/>
    </location>
</feature>
<dbReference type="EMBL" id="JAEHOC010000003">
    <property type="protein sequence ID" value="KAG2443925.1"/>
    <property type="molecule type" value="Genomic_DNA"/>
</dbReference>
<feature type="domain" description="ABC transporter" evidence="12">
    <location>
        <begin position="511"/>
        <end position="732"/>
    </location>
</feature>
<dbReference type="Gene3D" id="1.20.1560.10">
    <property type="entry name" value="ABC transporter type 1, transmembrane domain"/>
    <property type="match status" value="2"/>
</dbReference>
<comment type="caution">
    <text evidence="14">The sequence shown here is derived from an EMBL/GenBank/DDBJ whole genome shotgun (WGS) entry which is preliminary data.</text>
</comment>
<dbReference type="Pfam" id="PF00005">
    <property type="entry name" value="ABC_tran"/>
    <property type="match status" value="2"/>
</dbReference>
<dbReference type="PANTHER" id="PTHR24223">
    <property type="entry name" value="ATP-BINDING CASSETTE SUB-FAMILY C"/>
    <property type="match status" value="1"/>
</dbReference>
<feature type="domain" description="ABC transmembrane type-1" evidence="13">
    <location>
        <begin position="864"/>
        <end position="1136"/>
    </location>
</feature>
<keyword evidence="15" id="KW-1185">Reference proteome</keyword>
<feature type="transmembrane region" description="Helical" evidence="11">
    <location>
        <begin position="967"/>
        <end position="990"/>
    </location>
</feature>
<dbReference type="OrthoDB" id="6500128at2759"/>
<feature type="transmembrane region" description="Helical" evidence="11">
    <location>
        <begin position="185"/>
        <end position="211"/>
    </location>
</feature>
<evidence type="ECO:0000256" key="11">
    <source>
        <dbReference type="SAM" id="Phobius"/>
    </source>
</evidence>
<dbReference type="CDD" id="cd18580">
    <property type="entry name" value="ABC_6TM_ABCC_D2"/>
    <property type="match status" value="1"/>
</dbReference>
<accession>A0A835WAT8</accession>
<dbReference type="InterPro" id="IPR027417">
    <property type="entry name" value="P-loop_NTPase"/>
</dbReference>
<dbReference type="PROSITE" id="PS00211">
    <property type="entry name" value="ABC_TRANSPORTER_1"/>
    <property type="match status" value="2"/>
</dbReference>
<sequence length="1547" mass="166017">MLLVFLDTDSLIYLGYRTRLEPEHMYTDPGLSTEALVANLDSAWREEVEKPKPDLKRALLRGNGNTLVLTAVLYAVAKTCSLAGPLLLRRIVSGLQCHAAQHKQGAALNIECDSATKLYYYVGGLVLAPAIQSLCDNQQMFLLYRLGTRMRNALMAAIYRKCLRLSSTALQGTSAQLHSTHYPTVIAILILLWFEVGWAMLVGLGVMLVMVPLTGSLAMRLGALRRELIVWTDKRVGLMNELINGIQMIKFYAWEDSFRSAVMAARNQEAQLLRRTALWQGLFQLVLFYGPVAVALFVFGSYSLAGEQLTPARAYTALALFSLLRFPMSLLPMLVTTIVNALVAVKRIGGFLLRQEAALQPWDPEVTPAGVVRIRHGCFAWEAPATAAVASCSTRSAGTATGTDTAAPRATDAISVSPQKATKAVPAEPVPRAKDAMSDPHTPSAVCSASTPFDDSDSDADHPDAVVDFVGSIVGKGCADKLLPSATAATAAWQVPDDSQQPGAPEYAPPVAASACSLDPSVHLTLWDINLEAGPGSLTMVVGRLGCGRSSLLSALLGHIGRLSGGVEVGGRIAYVAQSAWIMNDTLQENVLMGNPMDADRYRAALQAAQLGPDLAILPNGDLTEIGDRGATLSGGQRQRISIARAIYDNADVYLLDDPLSAVDSHVGRALFEQVIRGPALRSKTVLLVTNALQYLPQADNVLWLEGGHVRAQGTYAQLQAQGLTIAAHDLDDEDGQDDAGDSEEPDTLVEAATGAGTGKELDQQASGGLSAIPRTDAMGTAPLEHRGSQAGHRRSKPGNRAGRLLKAGCAHPLLERTITLTRQDAGANRNLTGAEARESGAISADVVQRYLQAGGGWVYVVPLLLFLALEQGARVCTDKWLGSWFGDKYGETLGFYLGIYFMLGVVYGLATLVRSTTFLLFCVRSAVSVHNQLLDHTLALPKSFFDTNPAGRILNRFSRDTDIMDAVLPNSLIQFVGAVGTYVSILVVISIATKWFAIALLPLTIIYLSIQRYYIPAARELQRIESVSRSPIYSRLAEALAGVATIRAYRAEQHFTAASDILMERNAHAFVTQRLAAGWLACRLDMLGLCVLMLCGALVVQGGIEPGVAGLALVYALDLTRFLKHGTNMASKSEADFNSVERIAQYLEPETEARPDTPPEVAAGLPQEWPEQGQIVVDSLSVRYRDSMPLVLRGVSFTVEPSEKVGLVGRTGSGKSSLLLALFRMVEPAGGRILIDGIDIATLGLRHLRSRLSIIPQDAFMFSGTVRHNLDPFDTAQDHELWEVIDAVGLRPAIYALGAGKREKGDTGRRPRNNQVAPEPLAGTTASTATAAAAEQEQGHVLLSGGGGDVVVMDVHVQQRRALEAVVMDGGANFSLGQRQLFCLARAMLRKSRILMLDEATASVDVDTDSRIQGALRLQFGECTCLIIAHRLNTIMDADRVVVLDAGRVVENGEPAALLAKDEGVFTGMVDQSGGAAARYLKHMARTATAVRAEVAAEGSPRKAALERIRTLFHTSVALTESGPPTPSKSRLADISSCERDGGGGR</sequence>
<keyword evidence="9 11" id="KW-0472">Membrane</keyword>
<organism evidence="14 15">
    <name type="scientific">Chlamydomonas incerta</name>
    <dbReference type="NCBI Taxonomy" id="51695"/>
    <lineage>
        <taxon>Eukaryota</taxon>
        <taxon>Viridiplantae</taxon>
        <taxon>Chlorophyta</taxon>
        <taxon>core chlorophytes</taxon>
        <taxon>Chlorophyceae</taxon>
        <taxon>CS clade</taxon>
        <taxon>Chlamydomonadales</taxon>
        <taxon>Chlamydomonadaceae</taxon>
        <taxon>Chlamydomonas</taxon>
    </lineage>
</organism>
<keyword evidence="5" id="KW-0677">Repeat</keyword>
<evidence type="ECO:0000256" key="3">
    <source>
        <dbReference type="ARBA" id="ARBA00022448"/>
    </source>
</evidence>
<dbReference type="InterPro" id="IPR044726">
    <property type="entry name" value="ABCC_6TM_D2"/>
</dbReference>
<dbReference type="FunFam" id="3.40.50.300:FF:000997">
    <property type="entry name" value="Multidrug resistance-associated protein 1"/>
    <property type="match status" value="1"/>
</dbReference>
<dbReference type="PROSITE" id="PS50893">
    <property type="entry name" value="ABC_TRANSPORTER_2"/>
    <property type="match status" value="2"/>
</dbReference>
<dbReference type="Proteomes" id="UP000650467">
    <property type="component" value="Unassembled WGS sequence"/>
</dbReference>
<feature type="region of interest" description="Disordered" evidence="10">
    <location>
        <begin position="756"/>
        <end position="802"/>
    </location>
</feature>
<evidence type="ECO:0000256" key="9">
    <source>
        <dbReference type="ARBA" id="ARBA00023136"/>
    </source>
</evidence>
<keyword evidence="4 11" id="KW-0812">Transmembrane</keyword>
<dbReference type="SUPFAM" id="SSF52540">
    <property type="entry name" value="P-loop containing nucleoside triphosphate hydrolases"/>
    <property type="match status" value="2"/>
</dbReference>
<keyword evidence="7" id="KW-0067">ATP-binding</keyword>
<dbReference type="SUPFAM" id="SSF90123">
    <property type="entry name" value="ABC transporter transmembrane region"/>
    <property type="match status" value="2"/>
</dbReference>
<evidence type="ECO:0000256" key="7">
    <source>
        <dbReference type="ARBA" id="ARBA00022840"/>
    </source>
</evidence>
<dbReference type="FunFam" id="1.20.1560.10:FF:000010">
    <property type="entry name" value="Multidrug resistance-associated ABC transporter"/>
    <property type="match status" value="1"/>
</dbReference>
<evidence type="ECO:0000256" key="8">
    <source>
        <dbReference type="ARBA" id="ARBA00022989"/>
    </source>
</evidence>
<dbReference type="InterPro" id="IPR050173">
    <property type="entry name" value="ABC_transporter_C-like"/>
</dbReference>
<evidence type="ECO:0000313" key="15">
    <source>
        <dbReference type="Proteomes" id="UP000650467"/>
    </source>
</evidence>
<feature type="transmembrane region" description="Helical" evidence="11">
    <location>
        <begin position="324"/>
        <end position="345"/>
    </location>
</feature>
<proteinExistence type="inferred from homology"/>
<dbReference type="InterPro" id="IPR044746">
    <property type="entry name" value="ABCC_6TM_D1"/>
</dbReference>
<feature type="domain" description="ABC transporter" evidence="12">
    <location>
        <begin position="1178"/>
        <end position="1472"/>
    </location>
</feature>
<feature type="transmembrane region" description="Helical" evidence="11">
    <location>
        <begin position="857"/>
        <end position="874"/>
    </location>
</feature>
<feature type="domain" description="ABC transmembrane type-1" evidence="13">
    <location>
        <begin position="68"/>
        <end position="340"/>
    </location>
</feature>
<feature type="region of interest" description="Disordered" evidence="10">
    <location>
        <begin position="1520"/>
        <end position="1547"/>
    </location>
</feature>
<dbReference type="GO" id="GO:0005774">
    <property type="term" value="C:vacuolar membrane"/>
    <property type="evidence" value="ECO:0007669"/>
    <property type="project" value="UniProtKB-SubCell"/>
</dbReference>
<evidence type="ECO:0000259" key="13">
    <source>
        <dbReference type="PROSITE" id="PS50929"/>
    </source>
</evidence>
<dbReference type="CDD" id="cd18579">
    <property type="entry name" value="ABC_6TM_ABCC_D1"/>
    <property type="match status" value="1"/>
</dbReference>
<feature type="transmembrane region" description="Helical" evidence="11">
    <location>
        <begin position="282"/>
        <end position="304"/>
    </location>
</feature>
<reference evidence="14" key="1">
    <citation type="journal article" date="2020" name="bioRxiv">
        <title>Comparative genomics of Chlamydomonas.</title>
        <authorList>
            <person name="Craig R.J."/>
            <person name="Hasan A.R."/>
            <person name="Ness R.W."/>
            <person name="Keightley P.D."/>
        </authorList>
    </citation>
    <scope>NUCLEOTIDE SEQUENCE</scope>
    <source>
        <strain evidence="14">SAG 7.73</strain>
    </source>
</reference>
<dbReference type="InterPro" id="IPR003439">
    <property type="entry name" value="ABC_transporter-like_ATP-bd"/>
</dbReference>
<dbReference type="InterPro" id="IPR036640">
    <property type="entry name" value="ABC1_TM_sf"/>
</dbReference>
<comment type="similarity">
    <text evidence="2">Belongs to the ABC transporter superfamily. ABCC family. Conjugate transporter (TC 3.A.1.208) subfamily.</text>
</comment>
<dbReference type="Gene3D" id="3.40.50.300">
    <property type="entry name" value="P-loop containing nucleotide triphosphate hydrolases"/>
    <property type="match status" value="2"/>
</dbReference>
<feature type="transmembrane region" description="Helical" evidence="11">
    <location>
        <begin position="996"/>
        <end position="1016"/>
    </location>
</feature>
<evidence type="ECO:0000256" key="1">
    <source>
        <dbReference type="ARBA" id="ARBA00004128"/>
    </source>
</evidence>
<comment type="subcellular location">
    <subcellularLocation>
        <location evidence="1">Vacuole membrane</location>
        <topology evidence="1">Multi-pass membrane protein</topology>
    </subcellularLocation>
</comment>
<dbReference type="GO" id="GO:0140359">
    <property type="term" value="F:ABC-type transporter activity"/>
    <property type="evidence" value="ECO:0007669"/>
    <property type="project" value="InterPro"/>
</dbReference>
<evidence type="ECO:0000313" key="14">
    <source>
        <dbReference type="EMBL" id="KAG2443925.1"/>
    </source>
</evidence>
<dbReference type="SMART" id="SM00382">
    <property type="entry name" value="AAA"/>
    <property type="match status" value="2"/>
</dbReference>
<gene>
    <name evidence="14" type="ORF">HXX76_002265</name>
</gene>
<keyword evidence="6" id="KW-0547">Nucleotide-binding</keyword>
<feature type="region of interest" description="Disordered" evidence="10">
    <location>
        <begin position="394"/>
        <end position="459"/>
    </location>
</feature>
<dbReference type="GO" id="GO:0016887">
    <property type="term" value="F:ATP hydrolysis activity"/>
    <property type="evidence" value="ECO:0007669"/>
    <property type="project" value="InterPro"/>
</dbReference>
<name>A0A835WAT8_CHLIN</name>
<feature type="transmembrane region" description="Helical" evidence="11">
    <location>
        <begin position="894"/>
        <end position="914"/>
    </location>
</feature>
<evidence type="ECO:0000256" key="2">
    <source>
        <dbReference type="ARBA" id="ARBA00009726"/>
    </source>
</evidence>
<feature type="region of interest" description="Disordered" evidence="10">
    <location>
        <begin position="1302"/>
        <end position="1325"/>
    </location>
</feature>
<evidence type="ECO:0000256" key="5">
    <source>
        <dbReference type="ARBA" id="ARBA00022737"/>
    </source>
</evidence>
<dbReference type="InterPro" id="IPR017871">
    <property type="entry name" value="ABC_transporter-like_CS"/>
</dbReference>
<dbReference type="PROSITE" id="PS50929">
    <property type="entry name" value="ABC_TM1F"/>
    <property type="match status" value="2"/>
</dbReference>
<evidence type="ECO:0000256" key="4">
    <source>
        <dbReference type="ARBA" id="ARBA00022692"/>
    </source>
</evidence>
<protein>
    <submittedName>
        <fullName evidence="14">Uncharacterized protein</fullName>
    </submittedName>
</protein>
<dbReference type="Pfam" id="PF00664">
    <property type="entry name" value="ABC_membrane"/>
    <property type="match status" value="3"/>
</dbReference>
<dbReference type="InterPro" id="IPR003593">
    <property type="entry name" value="AAA+_ATPase"/>
</dbReference>
<dbReference type="CDD" id="cd03250">
    <property type="entry name" value="ABCC_MRP_domain1"/>
    <property type="match status" value="1"/>
</dbReference>
<dbReference type="CDD" id="cd03244">
    <property type="entry name" value="ABCC_MRP_domain2"/>
    <property type="match status" value="1"/>
</dbReference>